<keyword evidence="2" id="KW-1185">Reference proteome</keyword>
<comment type="caution">
    <text evidence="1">The sequence shown here is derived from an EMBL/GenBank/DDBJ whole genome shotgun (WGS) entry which is preliminary data.</text>
</comment>
<sequence>MPSLGASASISAFGKRSAEAHVVVIPPQSIWYEVLDRDGDYIAGLSRATIPLTADVCTVEGFINAVRNAIPSVLPAGNLSLYSSKKAFNEGDLPLEYDDSTLSLGIEGSEALAVVVQTVKVEGYTPPRKKMKWNVTNTSFKSCRAESTEWPKYLTLDAHSLHGFGVSTQDVIMYCRRDVHRLFGFLQSGVLRAGEYGYVYGPPGSGKSIAAAAFVLTRLDTSQWGATWIHLRVGVSPSVVRIDGSEKKVAEVYPSIEDWETFLSEVDDSKKHVVFVDGIPPSVHISYLRVCEQWLKRNASQRRLVVLPSISTHMQVEKIRDPTSSPHKFSMSLWRPEDYIAAVEDDAFFHGILPFLDAGSEVNVSDFDSESAYRQAHVRSKYYFAGSNALWMFRRTTMELAQELSDPQVGEGAYVVVLLFLSVDSEIRDSLLSRFALTARAIALGHSLATVLSRVNFSLPVNG</sequence>
<organism evidence="1 2">
    <name type="scientific">Pythium oligandrum</name>
    <name type="common">Mycoparasitic fungus</name>
    <dbReference type="NCBI Taxonomy" id="41045"/>
    <lineage>
        <taxon>Eukaryota</taxon>
        <taxon>Sar</taxon>
        <taxon>Stramenopiles</taxon>
        <taxon>Oomycota</taxon>
        <taxon>Peronosporomycetes</taxon>
        <taxon>Pythiales</taxon>
        <taxon>Pythiaceae</taxon>
        <taxon>Pythium</taxon>
    </lineage>
</organism>
<dbReference type="InterPro" id="IPR027417">
    <property type="entry name" value="P-loop_NTPase"/>
</dbReference>
<reference evidence="1" key="1">
    <citation type="submission" date="2019-03" db="EMBL/GenBank/DDBJ databases">
        <title>Long read genome sequence of the mycoparasitic Pythium oligandrum ATCC 38472 isolated from sugarbeet rhizosphere.</title>
        <authorList>
            <person name="Gaulin E."/>
        </authorList>
    </citation>
    <scope>NUCLEOTIDE SEQUENCE</scope>
    <source>
        <strain evidence="1">ATCC 38472_TT</strain>
    </source>
</reference>
<dbReference type="EMBL" id="SPLM01000036">
    <property type="protein sequence ID" value="TMW66172.1"/>
    <property type="molecule type" value="Genomic_DNA"/>
</dbReference>
<protein>
    <submittedName>
        <fullName evidence="1">Uncharacterized protein</fullName>
    </submittedName>
</protein>
<dbReference type="AlphaFoldDB" id="A0A8K1CMC0"/>
<proteinExistence type="predicted"/>
<name>A0A8K1CMC0_PYTOL</name>
<accession>A0A8K1CMC0</accession>
<dbReference type="SUPFAM" id="SSF52540">
    <property type="entry name" value="P-loop containing nucleoside triphosphate hydrolases"/>
    <property type="match status" value="1"/>
</dbReference>
<dbReference type="OrthoDB" id="77741at2759"/>
<evidence type="ECO:0000313" key="1">
    <source>
        <dbReference type="EMBL" id="TMW66172.1"/>
    </source>
</evidence>
<evidence type="ECO:0000313" key="2">
    <source>
        <dbReference type="Proteomes" id="UP000794436"/>
    </source>
</evidence>
<dbReference type="Proteomes" id="UP000794436">
    <property type="component" value="Unassembled WGS sequence"/>
</dbReference>
<gene>
    <name evidence="1" type="ORF">Poli38472_003937</name>
</gene>